<evidence type="ECO:0000256" key="1">
    <source>
        <dbReference type="SAM" id="MobiDB-lite"/>
    </source>
</evidence>
<keyword evidence="5" id="KW-1185">Reference proteome</keyword>
<proteinExistence type="predicted"/>
<dbReference type="Proteomes" id="UP001597280">
    <property type="component" value="Unassembled WGS sequence"/>
</dbReference>
<organism evidence="4 5">
    <name type="scientific">Brachybacterium rhamnosum</name>
    <dbReference type="NCBI Taxonomy" id="173361"/>
    <lineage>
        <taxon>Bacteria</taxon>
        <taxon>Bacillati</taxon>
        <taxon>Actinomycetota</taxon>
        <taxon>Actinomycetes</taxon>
        <taxon>Micrococcales</taxon>
        <taxon>Dermabacteraceae</taxon>
        <taxon>Brachybacterium</taxon>
    </lineage>
</organism>
<dbReference type="Pfam" id="PF10756">
    <property type="entry name" value="bPH_6"/>
    <property type="match status" value="1"/>
</dbReference>
<accession>A0ABW4PT12</accession>
<name>A0ABW4PT12_9MICO</name>
<feature type="region of interest" description="Disordered" evidence="1">
    <location>
        <begin position="127"/>
        <end position="154"/>
    </location>
</feature>
<dbReference type="EMBL" id="JBHUFL010000001">
    <property type="protein sequence ID" value="MFD1833954.1"/>
    <property type="molecule type" value="Genomic_DNA"/>
</dbReference>
<protein>
    <submittedName>
        <fullName evidence="4">PH domain-containing protein</fullName>
    </submittedName>
</protein>
<gene>
    <name evidence="4" type="ORF">ACFSDA_02595</name>
</gene>
<dbReference type="InterPro" id="IPR019692">
    <property type="entry name" value="CFP-6_PH"/>
</dbReference>
<feature type="transmembrane region" description="Helical" evidence="2">
    <location>
        <begin position="45"/>
        <end position="64"/>
    </location>
</feature>
<feature type="transmembrane region" description="Helical" evidence="2">
    <location>
        <begin position="20"/>
        <end position="38"/>
    </location>
</feature>
<evidence type="ECO:0000256" key="2">
    <source>
        <dbReference type="SAM" id="Phobius"/>
    </source>
</evidence>
<evidence type="ECO:0000313" key="5">
    <source>
        <dbReference type="Proteomes" id="UP001597280"/>
    </source>
</evidence>
<feature type="transmembrane region" description="Helical" evidence="2">
    <location>
        <begin position="184"/>
        <end position="204"/>
    </location>
</feature>
<feature type="domain" description="Low molecular weight protein antigen 6 PH" evidence="3">
    <location>
        <begin position="65"/>
        <end position="119"/>
    </location>
</feature>
<feature type="compositionally biased region" description="Basic and acidic residues" evidence="1">
    <location>
        <begin position="142"/>
        <end position="154"/>
    </location>
</feature>
<keyword evidence="2" id="KW-0472">Membrane</keyword>
<evidence type="ECO:0000313" key="4">
    <source>
        <dbReference type="EMBL" id="MFD1833954.1"/>
    </source>
</evidence>
<reference evidence="5" key="1">
    <citation type="journal article" date="2019" name="Int. J. Syst. Evol. Microbiol.">
        <title>The Global Catalogue of Microorganisms (GCM) 10K type strain sequencing project: providing services to taxonomists for standard genome sequencing and annotation.</title>
        <authorList>
            <consortium name="The Broad Institute Genomics Platform"/>
            <consortium name="The Broad Institute Genome Sequencing Center for Infectious Disease"/>
            <person name="Wu L."/>
            <person name="Ma J."/>
        </authorList>
    </citation>
    <scope>NUCLEOTIDE SEQUENCE [LARGE SCALE GENOMIC DNA]</scope>
    <source>
        <strain evidence="5">JCM 11650</strain>
    </source>
</reference>
<evidence type="ECO:0000259" key="3">
    <source>
        <dbReference type="Pfam" id="PF10756"/>
    </source>
</evidence>
<keyword evidence="2" id="KW-0812">Transmembrane</keyword>
<sequence length="205" mass="22501">MPAAPDPAAPLILRPRSAEVITIVVAVAAALLALDAVLRAGLTGALLLPGLLLLLAVVWALLWAPRVVLHRESLEIRNVWRTHMLPFTAIREVRLGAMLRVDAITADGTEQTLTAWNAPGLRRDNPLRRREAAADGGPRVRMGPEERLRKDQRDSRSAIVVDRVEAWQEHHEAEVGTGRARTRWNVPVIAVLAVTLLLVVLRAVL</sequence>
<comment type="caution">
    <text evidence="4">The sequence shown here is derived from an EMBL/GenBank/DDBJ whole genome shotgun (WGS) entry which is preliminary data.</text>
</comment>
<keyword evidence="2" id="KW-1133">Transmembrane helix</keyword>
<dbReference type="RefSeq" id="WP_168198125.1">
    <property type="nucleotide sequence ID" value="NZ_BAAAIS010000005.1"/>
</dbReference>